<proteinExistence type="predicted"/>
<organism evidence="4 5">
    <name type="scientific">Heligmosomoides polygyrus</name>
    <name type="common">Parasitic roundworm</name>
    <dbReference type="NCBI Taxonomy" id="6339"/>
    <lineage>
        <taxon>Eukaryota</taxon>
        <taxon>Metazoa</taxon>
        <taxon>Ecdysozoa</taxon>
        <taxon>Nematoda</taxon>
        <taxon>Chromadorea</taxon>
        <taxon>Rhabditida</taxon>
        <taxon>Rhabditina</taxon>
        <taxon>Rhabditomorpha</taxon>
        <taxon>Strongyloidea</taxon>
        <taxon>Heligmosomidae</taxon>
        <taxon>Heligmosomoides</taxon>
    </lineage>
</organism>
<dbReference type="PANTHER" id="PTHR21593">
    <property type="entry name" value="PRION-LIKE- Q/N-RICH -DOMAIN-BEARING PROTEIN PROTEIN"/>
    <property type="match status" value="1"/>
</dbReference>
<name>A0A183GNC2_HELPZ</name>
<protein>
    <submittedName>
        <fullName evidence="5">DUF148 domain-containing protein</fullName>
    </submittedName>
</protein>
<evidence type="ECO:0000313" key="5">
    <source>
        <dbReference type="WBParaSite" id="HPBE_0002419201-mRNA-1"/>
    </source>
</evidence>
<dbReference type="EMBL" id="UZAH01035976">
    <property type="protein sequence ID" value="VDP43395.1"/>
    <property type="molecule type" value="Genomic_DNA"/>
</dbReference>
<dbReference type="WBParaSite" id="HPBE_0002419201-mRNA-1">
    <property type="protein sequence ID" value="HPBE_0002419201-mRNA-1"/>
    <property type="gene ID" value="HPBE_0002419201"/>
</dbReference>
<dbReference type="OrthoDB" id="5813646at2759"/>
<dbReference type="InterPro" id="IPR052823">
    <property type="entry name" value="SXP/RAL-2_related"/>
</dbReference>
<dbReference type="Proteomes" id="UP000050761">
    <property type="component" value="Unassembled WGS sequence"/>
</dbReference>
<dbReference type="PANTHER" id="PTHR21593:SF36">
    <property type="entry name" value="DUF148 DOMAIN-CONTAINING PROTEIN-RELATED"/>
    <property type="match status" value="1"/>
</dbReference>
<dbReference type="Pfam" id="PF02520">
    <property type="entry name" value="ANIS5_cation-bd"/>
    <property type="match status" value="1"/>
</dbReference>
<keyword evidence="4" id="KW-1185">Reference proteome</keyword>
<accession>A0A183GNC2</accession>
<feature type="signal peptide" evidence="1">
    <location>
        <begin position="1"/>
        <end position="16"/>
    </location>
</feature>
<dbReference type="SUPFAM" id="SSF158855">
    <property type="entry name" value="Lipase chaperone-like"/>
    <property type="match status" value="1"/>
</dbReference>
<feature type="chain" id="PRO_5044552206" evidence="1">
    <location>
        <begin position="17"/>
        <end position="146"/>
    </location>
</feature>
<reference evidence="5" key="2">
    <citation type="submission" date="2019-09" db="UniProtKB">
        <authorList>
            <consortium name="WormBaseParasite"/>
        </authorList>
    </citation>
    <scope>IDENTIFICATION</scope>
</reference>
<evidence type="ECO:0000313" key="4">
    <source>
        <dbReference type="Proteomes" id="UP000050761"/>
    </source>
</evidence>
<sequence length="146" mass="15410">MLKLALLACLAAISFAQGPQGPPPFLQNAPPAKQKEFEGLLANAGSMTDAQIDKLVLDWIAKQDASIKTAFDAFVKEVKAAQAQGEAAHKAAIAKFSPAAKEADAKLTAIASDRTKTNAQKGVEIDKLLQSLPPNVRNEIETAMKG</sequence>
<evidence type="ECO:0000313" key="3">
    <source>
        <dbReference type="EMBL" id="VDP43395.1"/>
    </source>
</evidence>
<reference evidence="3 4" key="1">
    <citation type="submission" date="2018-11" db="EMBL/GenBank/DDBJ databases">
        <authorList>
            <consortium name="Pathogen Informatics"/>
        </authorList>
    </citation>
    <scope>NUCLEOTIDE SEQUENCE [LARGE SCALE GENOMIC DNA]</scope>
</reference>
<dbReference type="AlphaFoldDB" id="A0A183GNC2"/>
<feature type="domain" description="SXP/RAL-2 family protein Ani s 5-like cation-binding" evidence="2">
    <location>
        <begin position="33"/>
        <end position="137"/>
    </location>
</feature>
<gene>
    <name evidence="3" type="ORF">HPBE_LOCUS24191</name>
</gene>
<dbReference type="InterPro" id="IPR003677">
    <property type="entry name" value="ANIS5_cation-bd"/>
</dbReference>
<evidence type="ECO:0000256" key="1">
    <source>
        <dbReference type="SAM" id="SignalP"/>
    </source>
</evidence>
<accession>A0A3P8EH36</accession>
<keyword evidence="1" id="KW-0732">Signal</keyword>
<evidence type="ECO:0000259" key="2">
    <source>
        <dbReference type="Pfam" id="PF02520"/>
    </source>
</evidence>